<evidence type="ECO:0000256" key="1">
    <source>
        <dbReference type="ARBA" id="ARBA00001933"/>
    </source>
</evidence>
<dbReference type="SUPFAM" id="SSF53383">
    <property type="entry name" value="PLP-dependent transferases"/>
    <property type="match status" value="1"/>
</dbReference>
<dbReference type="InterPro" id="IPR000192">
    <property type="entry name" value="Aminotrans_V_dom"/>
</dbReference>
<dbReference type="GO" id="GO:0004760">
    <property type="term" value="F:L-serine-pyruvate transaminase activity"/>
    <property type="evidence" value="ECO:0007669"/>
    <property type="project" value="TreeGrafter"/>
</dbReference>
<evidence type="ECO:0000256" key="2">
    <source>
        <dbReference type="ARBA" id="ARBA00009236"/>
    </source>
</evidence>
<dbReference type="Pfam" id="PF00266">
    <property type="entry name" value="Aminotran_5"/>
    <property type="match status" value="1"/>
</dbReference>
<dbReference type="InterPro" id="IPR015421">
    <property type="entry name" value="PyrdxlP-dep_Trfase_major"/>
</dbReference>
<feature type="domain" description="Aminotransferase class V" evidence="6">
    <location>
        <begin position="118"/>
        <end position="321"/>
    </location>
</feature>
<comment type="caution">
    <text evidence="7">The sequence shown here is derived from an EMBL/GenBank/DDBJ whole genome shotgun (WGS) entry which is preliminary data.</text>
</comment>
<dbReference type="InterPro" id="IPR024169">
    <property type="entry name" value="SP_NH2Trfase/AEP_transaminase"/>
</dbReference>
<proteinExistence type="inferred from homology"/>
<keyword evidence="4" id="KW-0808">Transferase</keyword>
<sequence>MNDETLVMTPGPTAIPVDVRNAMARSAMNPDVDPEFASYYETLLDKLARVYDTNDEMVILGGEGILGLEAAVTSLVASDEDVLCLGNGLYGDGFSDFVEMAGGNPVSHSIDYTDGFDADEIASLVEGNDFTAATMVHCETPTGLLNDFEEILTILRDAGILTVVDAVSSLGGTPVPVEHIDVCLGGSQKCFSSPPGLTTVSVSDSAWEKVENTEQDSFYTSLEPWHDPDFSFLPYTHLVSNLYALDASLDRILDEGLKSVFARHEETAQLCRKRGRELGLEPFPGTESLCSPTVTAFEIEGRAKEIQRRLHDSHDVLVATGLGEMADDILRIGHMGYNAQKSRVETTMDALESILD</sequence>
<keyword evidence="8" id="KW-1185">Reference proteome</keyword>
<gene>
    <name evidence="7" type="ORF">GCM10025751_39440</name>
</gene>
<dbReference type="AlphaFoldDB" id="A0AAV3ULS5"/>
<evidence type="ECO:0000313" key="8">
    <source>
        <dbReference type="Proteomes" id="UP001501729"/>
    </source>
</evidence>
<name>A0AAV3ULS5_9EURY</name>
<reference evidence="7 8" key="1">
    <citation type="journal article" date="2019" name="Int. J. Syst. Evol. Microbiol.">
        <title>The Global Catalogue of Microorganisms (GCM) 10K type strain sequencing project: providing services to taxonomists for standard genome sequencing and annotation.</title>
        <authorList>
            <consortium name="The Broad Institute Genomics Platform"/>
            <consortium name="The Broad Institute Genome Sequencing Center for Infectious Disease"/>
            <person name="Wu L."/>
            <person name="Ma J."/>
        </authorList>
    </citation>
    <scope>NUCLEOTIDE SEQUENCE [LARGE SCALE GENOMIC DNA]</scope>
    <source>
        <strain evidence="7 8">JCM 17504</strain>
    </source>
</reference>
<dbReference type="Gene3D" id="3.90.1150.10">
    <property type="entry name" value="Aspartate Aminotransferase, domain 1"/>
    <property type="match status" value="1"/>
</dbReference>
<dbReference type="InterPro" id="IPR015424">
    <property type="entry name" value="PyrdxlP-dep_Trfase"/>
</dbReference>
<evidence type="ECO:0000256" key="5">
    <source>
        <dbReference type="ARBA" id="ARBA00022898"/>
    </source>
</evidence>
<comment type="similarity">
    <text evidence="2">Belongs to the class-V pyridoxal-phosphate-dependent aminotransferase family.</text>
</comment>
<evidence type="ECO:0000259" key="6">
    <source>
        <dbReference type="Pfam" id="PF00266"/>
    </source>
</evidence>
<dbReference type="PIRSF" id="PIRSF000524">
    <property type="entry name" value="SPT"/>
    <property type="match status" value="1"/>
</dbReference>
<dbReference type="PANTHER" id="PTHR21152">
    <property type="entry name" value="AMINOTRANSFERASE CLASS V"/>
    <property type="match status" value="1"/>
</dbReference>
<keyword evidence="5" id="KW-0663">Pyridoxal phosphate</keyword>
<dbReference type="InterPro" id="IPR015422">
    <property type="entry name" value="PyrdxlP-dep_Trfase_small"/>
</dbReference>
<dbReference type="EMBL" id="BAABKX010000015">
    <property type="protein sequence ID" value="GAA5057447.1"/>
    <property type="molecule type" value="Genomic_DNA"/>
</dbReference>
<dbReference type="GeneID" id="68614185"/>
<dbReference type="Gene3D" id="3.40.640.10">
    <property type="entry name" value="Type I PLP-dependent aspartate aminotransferase-like (Major domain)"/>
    <property type="match status" value="1"/>
</dbReference>
<dbReference type="Proteomes" id="UP001501729">
    <property type="component" value="Unassembled WGS sequence"/>
</dbReference>
<dbReference type="PANTHER" id="PTHR21152:SF24">
    <property type="entry name" value="ALANINE--GLYOXYLATE AMINOTRANSFERASE 1"/>
    <property type="match status" value="1"/>
</dbReference>
<organism evidence="7 8">
    <name type="scientific">Haladaptatus pallidirubidus</name>
    <dbReference type="NCBI Taxonomy" id="1008152"/>
    <lineage>
        <taxon>Archaea</taxon>
        <taxon>Methanobacteriati</taxon>
        <taxon>Methanobacteriota</taxon>
        <taxon>Stenosarchaea group</taxon>
        <taxon>Halobacteria</taxon>
        <taxon>Halobacteriales</taxon>
        <taxon>Haladaptataceae</taxon>
        <taxon>Haladaptatus</taxon>
    </lineage>
</organism>
<dbReference type="GO" id="GO:0008453">
    <property type="term" value="F:alanine-glyoxylate transaminase activity"/>
    <property type="evidence" value="ECO:0007669"/>
    <property type="project" value="TreeGrafter"/>
</dbReference>
<evidence type="ECO:0000256" key="4">
    <source>
        <dbReference type="ARBA" id="ARBA00022679"/>
    </source>
</evidence>
<keyword evidence="3 7" id="KW-0032">Aminotransferase</keyword>
<accession>A0AAV3ULS5</accession>
<protein>
    <submittedName>
        <fullName evidence="7">Alanine--glyoxylate aminotransferase family protein</fullName>
    </submittedName>
</protein>
<comment type="cofactor">
    <cofactor evidence="1">
        <name>pyridoxal 5'-phosphate</name>
        <dbReference type="ChEBI" id="CHEBI:597326"/>
    </cofactor>
</comment>
<evidence type="ECO:0000256" key="3">
    <source>
        <dbReference type="ARBA" id="ARBA00022576"/>
    </source>
</evidence>
<evidence type="ECO:0000313" key="7">
    <source>
        <dbReference type="EMBL" id="GAA5057447.1"/>
    </source>
</evidence>
<dbReference type="RefSeq" id="WP_227773937.1">
    <property type="nucleotide sequence ID" value="NZ_BAABKX010000015.1"/>
</dbReference>
<dbReference type="GO" id="GO:0019265">
    <property type="term" value="P:glycine biosynthetic process, by transamination of glyoxylate"/>
    <property type="evidence" value="ECO:0007669"/>
    <property type="project" value="TreeGrafter"/>
</dbReference>